<feature type="repeat" description="ANK" evidence="3">
    <location>
        <begin position="519"/>
        <end position="551"/>
    </location>
</feature>
<feature type="repeat" description="ANK" evidence="3">
    <location>
        <begin position="385"/>
        <end position="417"/>
    </location>
</feature>
<dbReference type="PROSITE" id="PS50088">
    <property type="entry name" value="ANK_REPEAT"/>
    <property type="match status" value="9"/>
</dbReference>
<dbReference type="InterPro" id="IPR036770">
    <property type="entry name" value="Ankyrin_rpt-contain_sf"/>
</dbReference>
<sequence length="585" mass="64374">MRRIASLEYMRKRGAVVRTNIQQEGFFRAYWPLFVFGWLACWVVGYFALFIEIPSPQSRHWRTFSISEDSEHSNAEAIQFVVIVVACSYVLLLLILLAAFKWETSLHQLLQQSLTITRVNSASPLVAQAHANRRMPRVTSEPLLCELHVPSKLAFESDVKMTLERDAPPEDPLNKLDVFASRSRRTNHEDQAKQLQEQQNALFLAAAGDDINELRLLLRLETVKLSCRCPAGLTALGWAIKNGNTETAQALLDAGSDLDSATQENNWTGLHEAANQGDVQLVELLLKHGASVDARDTTRQETPLHRAALNKHKAAVEALIRGGANIFLEQEEGRTPLHIAILQDCARVVAALVLAGAANAFLCDQAPVRRRELRQAMPLQLVAQRQETPLQLAARLNRINAVEALIQYGVDVSVQNKEMQTPLHMAARCGHAGVVGLLLTSGADVNRWDQSPHTALHEAALHGHAAVVKALICGGADVDARAEQLVTPLHWAVFKGHREVAKLLIDAGASVNRANTVMFLRTPLHLAAMKGRVAVAQTLLEAGADITARDEFGFTALDTALSTSSAMDSEVKLQLQKMLDEEQCK</sequence>
<evidence type="ECO:0000256" key="2">
    <source>
        <dbReference type="ARBA" id="ARBA00023043"/>
    </source>
</evidence>
<keyword evidence="2 3" id="KW-0040">ANK repeat</keyword>
<feature type="repeat" description="ANK" evidence="3">
    <location>
        <begin position="418"/>
        <end position="450"/>
    </location>
</feature>
<dbReference type="Pfam" id="PF13637">
    <property type="entry name" value="Ank_4"/>
    <property type="match status" value="1"/>
</dbReference>
<feature type="repeat" description="ANK" evidence="3">
    <location>
        <begin position="332"/>
        <end position="357"/>
    </location>
</feature>
<feature type="transmembrane region" description="Helical" evidence="4">
    <location>
        <begin position="29"/>
        <end position="51"/>
    </location>
</feature>
<proteinExistence type="predicted"/>
<feature type="repeat" description="ANK" evidence="3">
    <location>
        <begin position="451"/>
        <end position="483"/>
    </location>
</feature>
<accession>A0AAE0BJ63</accession>
<dbReference type="InterPro" id="IPR002110">
    <property type="entry name" value="Ankyrin_rpt"/>
</dbReference>
<evidence type="ECO:0000256" key="3">
    <source>
        <dbReference type="PROSITE-ProRule" id="PRU00023"/>
    </source>
</evidence>
<feature type="transmembrane region" description="Helical" evidence="4">
    <location>
        <begin position="77"/>
        <end position="100"/>
    </location>
</feature>
<dbReference type="Proteomes" id="UP001190700">
    <property type="component" value="Unassembled WGS sequence"/>
</dbReference>
<keyword evidence="4" id="KW-0812">Transmembrane</keyword>
<keyword evidence="4" id="KW-1133">Transmembrane helix</keyword>
<name>A0AAE0BJ63_9CHLO</name>
<evidence type="ECO:0000313" key="6">
    <source>
        <dbReference type="Proteomes" id="UP001190700"/>
    </source>
</evidence>
<dbReference type="EMBL" id="LGRX02034762">
    <property type="protein sequence ID" value="KAK3236940.1"/>
    <property type="molecule type" value="Genomic_DNA"/>
</dbReference>
<keyword evidence="4" id="KW-0472">Membrane</keyword>
<evidence type="ECO:0000256" key="4">
    <source>
        <dbReference type="SAM" id="Phobius"/>
    </source>
</evidence>
<reference evidence="5 6" key="1">
    <citation type="journal article" date="2015" name="Genome Biol. Evol.">
        <title>Comparative Genomics of a Bacterivorous Green Alga Reveals Evolutionary Causalities and Consequences of Phago-Mixotrophic Mode of Nutrition.</title>
        <authorList>
            <person name="Burns J.A."/>
            <person name="Paasch A."/>
            <person name="Narechania A."/>
            <person name="Kim E."/>
        </authorList>
    </citation>
    <scope>NUCLEOTIDE SEQUENCE [LARGE SCALE GENOMIC DNA]</scope>
    <source>
        <strain evidence="5 6">PLY_AMNH</strain>
    </source>
</reference>
<dbReference type="SUPFAM" id="SSF48403">
    <property type="entry name" value="Ankyrin repeat"/>
    <property type="match status" value="1"/>
</dbReference>
<feature type="repeat" description="ANK" evidence="3">
    <location>
        <begin position="299"/>
        <end position="331"/>
    </location>
</feature>
<dbReference type="AlphaFoldDB" id="A0AAE0BJ63"/>
<dbReference type="PRINTS" id="PR01415">
    <property type="entry name" value="ANKYRIN"/>
</dbReference>
<dbReference type="Pfam" id="PF12796">
    <property type="entry name" value="Ank_2"/>
    <property type="match status" value="4"/>
</dbReference>
<evidence type="ECO:0000256" key="1">
    <source>
        <dbReference type="ARBA" id="ARBA00022737"/>
    </source>
</evidence>
<gene>
    <name evidence="5" type="ORF">CYMTET_52953</name>
</gene>
<dbReference type="PANTHER" id="PTHR24171">
    <property type="entry name" value="ANKYRIN REPEAT DOMAIN-CONTAINING PROTEIN 39-RELATED"/>
    <property type="match status" value="1"/>
</dbReference>
<feature type="repeat" description="ANK" evidence="3">
    <location>
        <begin position="231"/>
        <end position="263"/>
    </location>
</feature>
<keyword evidence="6" id="KW-1185">Reference proteome</keyword>
<dbReference type="Gene3D" id="1.25.40.20">
    <property type="entry name" value="Ankyrin repeat-containing domain"/>
    <property type="match status" value="3"/>
</dbReference>
<evidence type="ECO:0000313" key="5">
    <source>
        <dbReference type="EMBL" id="KAK3236940.1"/>
    </source>
</evidence>
<feature type="repeat" description="ANK" evidence="3">
    <location>
        <begin position="484"/>
        <end position="516"/>
    </location>
</feature>
<dbReference type="SMART" id="SM00248">
    <property type="entry name" value="ANK"/>
    <property type="match status" value="10"/>
</dbReference>
<dbReference type="PROSITE" id="PS50297">
    <property type="entry name" value="ANK_REP_REGION"/>
    <property type="match status" value="9"/>
</dbReference>
<dbReference type="PANTHER" id="PTHR24171:SF10">
    <property type="entry name" value="ANKYRIN REPEAT DOMAIN-CONTAINING PROTEIN 29-LIKE"/>
    <property type="match status" value="1"/>
</dbReference>
<protein>
    <submittedName>
        <fullName evidence="5">Uncharacterized protein</fullName>
    </submittedName>
</protein>
<feature type="repeat" description="ANK" evidence="3">
    <location>
        <begin position="265"/>
        <end position="297"/>
    </location>
</feature>
<comment type="caution">
    <text evidence="5">The sequence shown here is derived from an EMBL/GenBank/DDBJ whole genome shotgun (WGS) entry which is preliminary data.</text>
</comment>
<keyword evidence="1" id="KW-0677">Repeat</keyword>
<organism evidence="5 6">
    <name type="scientific">Cymbomonas tetramitiformis</name>
    <dbReference type="NCBI Taxonomy" id="36881"/>
    <lineage>
        <taxon>Eukaryota</taxon>
        <taxon>Viridiplantae</taxon>
        <taxon>Chlorophyta</taxon>
        <taxon>Pyramimonadophyceae</taxon>
        <taxon>Pyramimonadales</taxon>
        <taxon>Pyramimonadaceae</taxon>
        <taxon>Cymbomonas</taxon>
    </lineage>
</organism>